<dbReference type="EMBL" id="LAZR01011970">
    <property type="protein sequence ID" value="KKM50002.1"/>
    <property type="molecule type" value="Genomic_DNA"/>
</dbReference>
<name>A0A0F9LPM8_9ZZZZ</name>
<accession>A0A0F9LPM8</accession>
<dbReference type="AlphaFoldDB" id="A0A0F9LPM8"/>
<organism evidence="1">
    <name type="scientific">marine sediment metagenome</name>
    <dbReference type="NCBI Taxonomy" id="412755"/>
    <lineage>
        <taxon>unclassified sequences</taxon>
        <taxon>metagenomes</taxon>
        <taxon>ecological metagenomes</taxon>
    </lineage>
</organism>
<protein>
    <submittedName>
        <fullName evidence="1">Uncharacterized protein</fullName>
    </submittedName>
</protein>
<comment type="caution">
    <text evidence="1">The sequence shown here is derived from an EMBL/GenBank/DDBJ whole genome shotgun (WGS) entry which is preliminary data.</text>
</comment>
<proteinExistence type="predicted"/>
<reference evidence="1" key="1">
    <citation type="journal article" date="2015" name="Nature">
        <title>Complex archaea that bridge the gap between prokaryotes and eukaryotes.</title>
        <authorList>
            <person name="Spang A."/>
            <person name="Saw J.H."/>
            <person name="Jorgensen S.L."/>
            <person name="Zaremba-Niedzwiedzka K."/>
            <person name="Martijn J."/>
            <person name="Lind A.E."/>
            <person name="van Eijk R."/>
            <person name="Schleper C."/>
            <person name="Guy L."/>
            <person name="Ettema T.J."/>
        </authorList>
    </citation>
    <scope>NUCLEOTIDE SEQUENCE</scope>
</reference>
<gene>
    <name evidence="1" type="ORF">LCGC14_1556520</name>
</gene>
<evidence type="ECO:0000313" key="1">
    <source>
        <dbReference type="EMBL" id="KKM50002.1"/>
    </source>
</evidence>
<sequence>MTKEHNKNITQVLIIREDYLDKEIPKEKESFIDESGNNSFTIDKKDFVNSIVDIKIFCECDHKFDQVVDIKNISINYLLYGSKFKRYKHKFICNSCQRLFFLPLKLNELYTKNPQKTVQEYYKKEIEFIEDPQDFSPTVHIKKNIQTRIESFQLIIALNKQRQIFLLSRRYEEIKLMYEKTKRLITDDLSIEYLEEVQLFDREVIVFLNNIVKIIRDELLKNSKYEQESIGMLLKRKRWDYKRYKEYKKKIHNNFSRSIVLLTNCKFDFSLKYLDRCKKELEFLTGFPIFNIISDLLKTTQKISLGFIKQDLVDKLFSCFINMNAFYSKKRYNIACSEYNDFLYKLKSSKHYKQIRNKITIIEELHTEIQTEYYYVCIEKVIFII</sequence>